<comment type="subcellular location">
    <subcellularLocation>
        <location evidence="1 10">Nucleus</location>
    </subcellularLocation>
</comment>
<dbReference type="InterPro" id="IPR013246">
    <property type="entry name" value="SAGA_su_Sgf11"/>
</dbReference>
<name>A0A3N4L875_9PEZI</name>
<evidence type="ECO:0000256" key="6">
    <source>
        <dbReference type="ARBA" id="ARBA00023015"/>
    </source>
</evidence>
<evidence type="ECO:0000313" key="12">
    <source>
        <dbReference type="EMBL" id="RPB19097.1"/>
    </source>
</evidence>
<dbReference type="GO" id="GO:0006325">
    <property type="term" value="P:chromatin organization"/>
    <property type="evidence" value="ECO:0007669"/>
    <property type="project" value="UniProtKB-KW"/>
</dbReference>
<keyword evidence="2" id="KW-0479">Metal-binding</keyword>
<evidence type="ECO:0000256" key="4">
    <source>
        <dbReference type="ARBA" id="ARBA00022833"/>
    </source>
</evidence>
<keyword evidence="5" id="KW-0156">Chromatin regulator</keyword>
<dbReference type="EMBL" id="ML121598">
    <property type="protein sequence ID" value="RPB19097.1"/>
    <property type="molecule type" value="Genomic_DNA"/>
</dbReference>
<evidence type="ECO:0000256" key="11">
    <source>
        <dbReference type="SAM" id="MobiDB-lite"/>
    </source>
</evidence>
<dbReference type="InParanoid" id="A0A3N4L875"/>
<comment type="similarity">
    <text evidence="10">Belongs to the SGF11 family.</text>
</comment>
<dbReference type="Pfam" id="PF08209">
    <property type="entry name" value="Sgf11"/>
    <property type="match status" value="1"/>
</dbReference>
<organism evidence="12 13">
    <name type="scientific">Terfezia boudieri ATCC MYA-4762</name>
    <dbReference type="NCBI Taxonomy" id="1051890"/>
    <lineage>
        <taxon>Eukaryota</taxon>
        <taxon>Fungi</taxon>
        <taxon>Dikarya</taxon>
        <taxon>Ascomycota</taxon>
        <taxon>Pezizomycotina</taxon>
        <taxon>Pezizomycetes</taxon>
        <taxon>Pezizales</taxon>
        <taxon>Pezizaceae</taxon>
        <taxon>Terfezia</taxon>
    </lineage>
</organism>
<protein>
    <recommendedName>
        <fullName evidence="10">SAGA-associated factor 11</fullName>
    </recommendedName>
</protein>
<keyword evidence="3" id="KW-0863">Zinc-finger</keyword>
<evidence type="ECO:0000256" key="9">
    <source>
        <dbReference type="ARBA" id="ARBA00023242"/>
    </source>
</evidence>
<feature type="region of interest" description="Disordered" evidence="11">
    <location>
        <begin position="429"/>
        <end position="448"/>
    </location>
</feature>
<dbReference type="STRING" id="1051890.A0A3N4L875"/>
<feature type="region of interest" description="Disordered" evidence="11">
    <location>
        <begin position="286"/>
        <end position="351"/>
    </location>
</feature>
<evidence type="ECO:0000256" key="8">
    <source>
        <dbReference type="ARBA" id="ARBA00023163"/>
    </source>
</evidence>
<dbReference type="AlphaFoldDB" id="A0A3N4L875"/>
<evidence type="ECO:0000256" key="1">
    <source>
        <dbReference type="ARBA" id="ARBA00004123"/>
    </source>
</evidence>
<evidence type="ECO:0000256" key="2">
    <source>
        <dbReference type="ARBA" id="ARBA00022723"/>
    </source>
</evidence>
<dbReference type="Proteomes" id="UP000267821">
    <property type="component" value="Unassembled WGS sequence"/>
</dbReference>
<feature type="region of interest" description="Disordered" evidence="11">
    <location>
        <begin position="235"/>
        <end position="254"/>
    </location>
</feature>
<evidence type="ECO:0000256" key="7">
    <source>
        <dbReference type="ARBA" id="ARBA00023159"/>
    </source>
</evidence>
<evidence type="ECO:0000256" key="5">
    <source>
        <dbReference type="ARBA" id="ARBA00022853"/>
    </source>
</evidence>
<evidence type="ECO:0000256" key="3">
    <source>
        <dbReference type="ARBA" id="ARBA00022771"/>
    </source>
</evidence>
<keyword evidence="13" id="KW-1185">Reference proteome</keyword>
<gene>
    <name evidence="12" type="ORF">L211DRAFT_666085</name>
</gene>
<keyword evidence="4" id="KW-0862">Zinc</keyword>
<feature type="region of interest" description="Disordered" evidence="11">
    <location>
        <begin position="363"/>
        <end position="408"/>
    </location>
</feature>
<keyword evidence="7 10" id="KW-0010">Activator</keyword>
<accession>A0A3N4L875</accession>
<keyword evidence="9" id="KW-0539">Nucleus</keyword>
<reference evidence="12 13" key="1">
    <citation type="journal article" date="2018" name="Nat. Ecol. Evol.">
        <title>Pezizomycetes genomes reveal the molecular basis of ectomycorrhizal truffle lifestyle.</title>
        <authorList>
            <person name="Murat C."/>
            <person name="Payen T."/>
            <person name="Noel B."/>
            <person name="Kuo A."/>
            <person name="Morin E."/>
            <person name="Chen J."/>
            <person name="Kohler A."/>
            <person name="Krizsan K."/>
            <person name="Balestrini R."/>
            <person name="Da Silva C."/>
            <person name="Montanini B."/>
            <person name="Hainaut M."/>
            <person name="Levati E."/>
            <person name="Barry K.W."/>
            <person name="Belfiori B."/>
            <person name="Cichocki N."/>
            <person name="Clum A."/>
            <person name="Dockter R.B."/>
            <person name="Fauchery L."/>
            <person name="Guy J."/>
            <person name="Iotti M."/>
            <person name="Le Tacon F."/>
            <person name="Lindquist E.A."/>
            <person name="Lipzen A."/>
            <person name="Malagnac F."/>
            <person name="Mello A."/>
            <person name="Molinier V."/>
            <person name="Miyauchi S."/>
            <person name="Poulain J."/>
            <person name="Riccioni C."/>
            <person name="Rubini A."/>
            <person name="Sitrit Y."/>
            <person name="Splivallo R."/>
            <person name="Traeger S."/>
            <person name="Wang M."/>
            <person name="Zifcakova L."/>
            <person name="Wipf D."/>
            <person name="Zambonelli A."/>
            <person name="Paolocci F."/>
            <person name="Nowrousian M."/>
            <person name="Ottonello S."/>
            <person name="Baldrian P."/>
            <person name="Spatafora J.W."/>
            <person name="Henrissat B."/>
            <person name="Nagy L.G."/>
            <person name="Aury J.M."/>
            <person name="Wincker P."/>
            <person name="Grigoriev I.V."/>
            <person name="Bonfante P."/>
            <person name="Martin F.M."/>
        </authorList>
    </citation>
    <scope>NUCLEOTIDE SEQUENCE [LARGE SCALE GENOMIC DNA]</scope>
    <source>
        <strain evidence="12 13">ATCC MYA-4762</strain>
    </source>
</reference>
<keyword evidence="8" id="KW-0804">Transcription</keyword>
<dbReference type="GO" id="GO:0005634">
    <property type="term" value="C:nucleus"/>
    <property type="evidence" value="ECO:0007669"/>
    <property type="project" value="UniProtKB-SubCell"/>
</dbReference>
<dbReference type="GO" id="GO:0008270">
    <property type="term" value="F:zinc ion binding"/>
    <property type="evidence" value="ECO:0007669"/>
    <property type="project" value="UniProtKB-KW"/>
</dbReference>
<proteinExistence type="inferred from homology"/>
<evidence type="ECO:0000256" key="10">
    <source>
        <dbReference type="RuleBase" id="RU261113"/>
    </source>
</evidence>
<evidence type="ECO:0000313" key="13">
    <source>
        <dbReference type="Proteomes" id="UP000267821"/>
    </source>
</evidence>
<keyword evidence="6" id="KW-0805">Transcription regulation</keyword>
<dbReference type="GO" id="GO:0070461">
    <property type="term" value="C:SAGA-type complex"/>
    <property type="evidence" value="ECO:0007669"/>
    <property type="project" value="UniProtKB-ARBA"/>
</dbReference>
<feature type="region of interest" description="Disordered" evidence="11">
    <location>
        <begin position="64"/>
        <end position="86"/>
    </location>
</feature>
<feature type="compositionally biased region" description="Gly residues" evidence="11">
    <location>
        <begin position="239"/>
        <end position="250"/>
    </location>
</feature>
<feature type="compositionally biased region" description="Low complexity" evidence="11">
    <location>
        <begin position="310"/>
        <end position="324"/>
    </location>
</feature>
<sequence>MTTATGIASGGDDESIAPPPNSFAGIVLSIYNDLISNAIHEVVSEAHRSEKLLRTQQIQLAIAPEAAKSATTGEDKPEPKPPAVNPMTVPLKEFVCPKCKLPRHTLETLAATNGANSKEDKKKYCSKLPWQTRPLYDIYGNPSPTVSVSAKDKKAKAVAAAAVAAAEGNANGESSTGDGEAPAISIPNGRKADSVVYFKCTNCNVEKIAAARFAAHLEKCLGLAGRKSSRAAMAKINGSGSGGGSQGGSGAVSPALGPVDAVGYRGSGKGTPDVGDGEVIVGKKEKGGSFMGTAGADEGGINVPPPLPAPATGGATGTGKIPGTLKKKKKPAVKDTTTAAALGGGGEEGKDAASLPVIMEDSLSQAPASAPAKEPKDPSAAPVKKRKRKADVPASGDLPPAPVKGESAVTVVDDKDASITVARVIQKPAVKKQKVEGGQAGQGALEGMGSPVLKKTRLSRSIRQISAWKNVYPTTILH</sequence>
<dbReference type="OrthoDB" id="21557at2759"/>